<name>A0A8T0GLH6_CERPU</name>
<organism evidence="1 2">
    <name type="scientific">Ceratodon purpureus</name>
    <name type="common">Fire moss</name>
    <name type="synonym">Dicranum purpureum</name>
    <dbReference type="NCBI Taxonomy" id="3225"/>
    <lineage>
        <taxon>Eukaryota</taxon>
        <taxon>Viridiplantae</taxon>
        <taxon>Streptophyta</taxon>
        <taxon>Embryophyta</taxon>
        <taxon>Bryophyta</taxon>
        <taxon>Bryophytina</taxon>
        <taxon>Bryopsida</taxon>
        <taxon>Dicranidae</taxon>
        <taxon>Pseudoditrichales</taxon>
        <taxon>Ditrichaceae</taxon>
        <taxon>Ceratodon</taxon>
    </lineage>
</organism>
<dbReference type="Proteomes" id="UP000822688">
    <property type="component" value="Chromosome 10"/>
</dbReference>
<evidence type="ECO:0000313" key="2">
    <source>
        <dbReference type="Proteomes" id="UP000822688"/>
    </source>
</evidence>
<protein>
    <submittedName>
        <fullName evidence="1">Uncharacterized protein</fullName>
    </submittedName>
</protein>
<proteinExistence type="predicted"/>
<accession>A0A8T0GLH6</accession>
<comment type="caution">
    <text evidence="1">The sequence shown here is derived from an EMBL/GenBank/DDBJ whole genome shotgun (WGS) entry which is preliminary data.</text>
</comment>
<sequence>MDVPFEGLLGLLQVKNMDPLMDSTSPVNPSVLEPCRFALDIQIDCFKKALEIISSNLKRSTEWELESFRKRESFRKQLEFSEITARKMAEWARNIFLELRNEECIMRKCAQVYAWVSALSFLSLIYRYLAGCVSRGGTKTHSSGALEFRSTYVSIVLFQGSYVWIKFRDGVAGRITGYRRNKLSGTIKPSEARYTPPRGSGNHNYIYLGLCKNDEEVYFKKHIAASFYAKDYTKSYNLPLNFDGVRFGFNPCRFDFDDCPSFIIPSMSTEEEQSLSVAEKRAWVKDRVKDIYEVIKVWRIMYGPSNLDIDEQIRVDDHSTPQAEIFAPSSEALPLIPSDTETLPKELAPLPRCASADFGKFLEDMILDSSEDISDLPNPEPSEDLQDIHVQDMGISTTLGNQCGYSESLGTEPVGTSYSELGLLNVVIESSEAAVNSDDMVAGIPKVDAPHDSEAVSEFPVMSPDSTLQQHSGKMAALSDMVKPSAVQHSPGNSTSDLLALISLYKQQLLEKDNTIVELKRRENERLRGASHGM</sequence>
<gene>
    <name evidence="1" type="ORF">KC19_10G131800</name>
</gene>
<dbReference type="AlphaFoldDB" id="A0A8T0GLH6"/>
<evidence type="ECO:0000313" key="1">
    <source>
        <dbReference type="EMBL" id="KAG0559820.1"/>
    </source>
</evidence>
<reference evidence="1" key="1">
    <citation type="submission" date="2020-06" db="EMBL/GenBank/DDBJ databases">
        <title>WGS assembly of Ceratodon purpureus strain R40.</title>
        <authorList>
            <person name="Carey S.B."/>
            <person name="Jenkins J."/>
            <person name="Shu S."/>
            <person name="Lovell J.T."/>
            <person name="Sreedasyam A."/>
            <person name="Maumus F."/>
            <person name="Tiley G.P."/>
            <person name="Fernandez-Pozo N."/>
            <person name="Barry K."/>
            <person name="Chen C."/>
            <person name="Wang M."/>
            <person name="Lipzen A."/>
            <person name="Daum C."/>
            <person name="Saski C.A."/>
            <person name="Payton A.C."/>
            <person name="Mcbreen J.C."/>
            <person name="Conrad R.E."/>
            <person name="Kollar L.M."/>
            <person name="Olsson S."/>
            <person name="Huttunen S."/>
            <person name="Landis J.B."/>
            <person name="Wickett N.J."/>
            <person name="Johnson M.G."/>
            <person name="Rensing S.A."/>
            <person name="Grimwood J."/>
            <person name="Schmutz J."/>
            <person name="Mcdaniel S.F."/>
        </authorList>
    </citation>
    <scope>NUCLEOTIDE SEQUENCE</scope>
    <source>
        <strain evidence="1">R40</strain>
    </source>
</reference>
<keyword evidence="2" id="KW-1185">Reference proteome</keyword>
<dbReference type="EMBL" id="CM026431">
    <property type="protein sequence ID" value="KAG0559820.1"/>
    <property type="molecule type" value="Genomic_DNA"/>
</dbReference>